<dbReference type="Proteomes" id="UP000198589">
    <property type="component" value="Unassembled WGS sequence"/>
</dbReference>
<dbReference type="AlphaFoldDB" id="A0A1I2EK30"/>
<dbReference type="EMBL" id="FOND01000007">
    <property type="protein sequence ID" value="SFE93043.1"/>
    <property type="molecule type" value="Genomic_DNA"/>
</dbReference>
<evidence type="ECO:0000313" key="2">
    <source>
        <dbReference type="EMBL" id="SFE93043.1"/>
    </source>
</evidence>
<sequence length="177" mass="18752">MRGMVVVDQPVEERVVVWHVSVGDGLESSMAGAWVLPADDPRIEGLVVGRLLVSTPGAVARFGSGADLAALAAAIDAETARLDRAFADHLATLSRSRRSLVRPRWPSTTETASGRHSGDPLAAGTLALARRVSDLLDAWDGVEKERLARPFLITFGGGSARSFPPGWPTTTNSEEPS</sequence>
<evidence type="ECO:0000313" key="3">
    <source>
        <dbReference type="Proteomes" id="UP000198589"/>
    </source>
</evidence>
<keyword evidence="3" id="KW-1185">Reference proteome</keyword>
<organism evidence="2 3">
    <name type="scientific">Blastococcus tunisiensis</name>
    <dbReference type="NCBI Taxonomy" id="1798228"/>
    <lineage>
        <taxon>Bacteria</taxon>
        <taxon>Bacillati</taxon>
        <taxon>Actinomycetota</taxon>
        <taxon>Actinomycetes</taxon>
        <taxon>Geodermatophilales</taxon>
        <taxon>Geodermatophilaceae</taxon>
        <taxon>Blastococcus</taxon>
    </lineage>
</organism>
<feature type="region of interest" description="Disordered" evidence="1">
    <location>
        <begin position="101"/>
        <end position="120"/>
    </location>
</feature>
<dbReference type="OrthoDB" id="4774333at2"/>
<name>A0A1I2EK30_9ACTN</name>
<accession>A0A1I2EK30</accession>
<reference evidence="3" key="1">
    <citation type="submission" date="2016-10" db="EMBL/GenBank/DDBJ databases">
        <authorList>
            <person name="Varghese N."/>
            <person name="Submissions S."/>
        </authorList>
    </citation>
    <scope>NUCLEOTIDE SEQUENCE [LARGE SCALE GENOMIC DNA]</scope>
    <source>
        <strain evidence="3">DSM 46838</strain>
    </source>
</reference>
<protein>
    <submittedName>
        <fullName evidence="2">Uncharacterized protein</fullName>
    </submittedName>
</protein>
<dbReference type="RefSeq" id="WP_139228848.1">
    <property type="nucleotide sequence ID" value="NZ_FOND01000007.1"/>
</dbReference>
<proteinExistence type="predicted"/>
<evidence type="ECO:0000256" key="1">
    <source>
        <dbReference type="SAM" id="MobiDB-lite"/>
    </source>
</evidence>
<gene>
    <name evidence="2" type="ORF">SAMN05216574_10786</name>
</gene>